<proteinExistence type="predicted"/>
<feature type="region of interest" description="Disordered" evidence="1">
    <location>
        <begin position="1"/>
        <end position="113"/>
    </location>
</feature>
<feature type="compositionally biased region" description="Acidic residues" evidence="1">
    <location>
        <begin position="59"/>
        <end position="71"/>
    </location>
</feature>
<sequence>MRAAVAQLQSSLDSALAAMEQHQRATPAAERLEKNIPMGERDEEPTRQDQHSRHPSAAPEDEAMQEQEQEAIQENAEFLEEVRPEDAASVEEREEDREGAHARRKREYAQMGRRIVQKIRKLEQSRTNLRQIIEDLRRQPTCPKRSS</sequence>
<protein>
    <submittedName>
        <fullName evidence="2">Uncharacterized protein</fullName>
    </submittedName>
</protein>
<comment type="caution">
    <text evidence="2">The sequence shown here is derived from an EMBL/GenBank/DDBJ whole genome shotgun (WGS) entry which is preliminary data.</text>
</comment>
<reference evidence="2" key="2">
    <citation type="submission" date="2013-05" db="EMBL/GenBank/DDBJ databases">
        <title>The genome and transcriptome of Haemonchus contortus: a key model parasite for drug and vaccine discovery.</title>
        <authorList>
            <person name="Laing R."/>
            <person name="Kikuchi T."/>
            <person name="Martinelli A."/>
            <person name="Tsai I.J."/>
            <person name="Beech R.N."/>
            <person name="Redman E."/>
            <person name="Holroyd N."/>
            <person name="Bartley D.J."/>
            <person name="Beasley H."/>
            <person name="Britton C."/>
            <person name="Curran D."/>
            <person name="Devaney E."/>
            <person name="Gilabert A."/>
            <person name="Jackson F."/>
            <person name="Hunt M."/>
            <person name="Johnston S."/>
            <person name="Kryukov I."/>
            <person name="Li K."/>
            <person name="Morrison A.A."/>
            <person name="Reid A.J."/>
            <person name="Sargison N."/>
            <person name="Saunders G."/>
            <person name="Wasmuth J.D."/>
            <person name="Wolstenholme A."/>
            <person name="Berriman M."/>
            <person name="Gilleard J.S."/>
            <person name="Cotton J.A."/>
        </authorList>
    </citation>
    <scope>NUCLEOTIDE SEQUENCE [LARGE SCALE GENOMIC DNA]</scope>
    <source>
        <strain evidence="2">ISE/inbred ISE</strain>
    </source>
</reference>
<organism evidence="2">
    <name type="scientific">Haemonchus contortus</name>
    <name type="common">Barber pole worm</name>
    <dbReference type="NCBI Taxonomy" id="6289"/>
    <lineage>
        <taxon>Eukaryota</taxon>
        <taxon>Metazoa</taxon>
        <taxon>Ecdysozoa</taxon>
        <taxon>Nematoda</taxon>
        <taxon>Chromadorea</taxon>
        <taxon>Rhabditida</taxon>
        <taxon>Rhabditina</taxon>
        <taxon>Rhabditomorpha</taxon>
        <taxon>Strongyloidea</taxon>
        <taxon>Trichostrongylidae</taxon>
        <taxon>Haemonchus</taxon>
    </lineage>
</organism>
<accession>W6NTP2</accession>
<gene>
    <name evidence="2" type="ORF">HCOI_00651200</name>
</gene>
<name>W6NTP2_HAECO</name>
<dbReference type="AlphaFoldDB" id="W6NTP2"/>
<reference evidence="2" key="1">
    <citation type="submission" date="2013-03" db="EMBL/GenBank/DDBJ databases">
        <authorList>
            <person name="Aslett M."/>
        </authorList>
    </citation>
    <scope>NUCLEOTIDE SEQUENCE [LARGE SCALE GENOMIC DNA]</scope>
    <source>
        <strain evidence="2">ISE/inbred ISE</strain>
    </source>
</reference>
<evidence type="ECO:0000256" key="1">
    <source>
        <dbReference type="SAM" id="MobiDB-lite"/>
    </source>
</evidence>
<evidence type="ECO:0000313" key="2">
    <source>
        <dbReference type="EMBL" id="CDL95487.1"/>
    </source>
</evidence>
<dbReference type="EMBL" id="CAVP010059061">
    <property type="protein sequence ID" value="CDL95487.1"/>
    <property type="molecule type" value="Genomic_DNA"/>
</dbReference>